<dbReference type="PANTHER" id="PTHR48052">
    <property type="entry name" value="UNNAMED PRODUCT"/>
    <property type="match status" value="1"/>
</dbReference>
<dbReference type="Pfam" id="PF00560">
    <property type="entry name" value="LRR_1"/>
    <property type="match status" value="4"/>
</dbReference>
<dbReference type="OrthoDB" id="684643at2759"/>
<comment type="caution">
    <text evidence="14">The sequence shown here is derived from an EMBL/GenBank/DDBJ whole genome shotgun (WGS) entry which is preliminary data.</text>
</comment>
<dbReference type="PROSITE" id="PS51450">
    <property type="entry name" value="LRR"/>
    <property type="match status" value="1"/>
</dbReference>
<accession>A0A5J9VDC8</accession>
<dbReference type="Gene3D" id="3.80.10.10">
    <property type="entry name" value="Ribonuclease Inhibitor"/>
    <property type="match status" value="2"/>
</dbReference>
<dbReference type="SUPFAM" id="SSF52058">
    <property type="entry name" value="L domain-like"/>
    <property type="match status" value="2"/>
</dbReference>
<proteinExistence type="inferred from homology"/>
<keyword evidence="6 12" id="KW-0732">Signal</keyword>
<keyword evidence="3" id="KW-1003">Cell membrane</keyword>
<keyword evidence="10" id="KW-0675">Receptor</keyword>
<evidence type="ECO:0000256" key="7">
    <source>
        <dbReference type="ARBA" id="ARBA00022737"/>
    </source>
</evidence>
<comment type="similarity">
    <text evidence="2">Belongs to the RLP family.</text>
</comment>
<feature type="chain" id="PRO_5023928162" description="Leucine-rich repeat-containing N-terminal plant-type domain-containing protein" evidence="12">
    <location>
        <begin position="39"/>
        <end position="515"/>
    </location>
</feature>
<dbReference type="PANTHER" id="PTHR48052:SF90">
    <property type="entry name" value="LEUCINE-RICH REPEAT-CONTAINING N-TERMINAL PLANT-TYPE DOMAIN-CONTAINING PROTEIN"/>
    <property type="match status" value="1"/>
</dbReference>
<evidence type="ECO:0000256" key="11">
    <source>
        <dbReference type="ARBA" id="ARBA00023180"/>
    </source>
</evidence>
<keyword evidence="5" id="KW-0812">Transmembrane</keyword>
<evidence type="ECO:0000259" key="13">
    <source>
        <dbReference type="Pfam" id="PF08263"/>
    </source>
</evidence>
<keyword evidence="9" id="KW-0472">Membrane</keyword>
<dbReference type="Pfam" id="PF08263">
    <property type="entry name" value="LRRNT_2"/>
    <property type="match status" value="1"/>
</dbReference>
<dbReference type="PRINTS" id="PR00019">
    <property type="entry name" value="LEURICHRPT"/>
</dbReference>
<dbReference type="InterPro" id="IPR003591">
    <property type="entry name" value="Leu-rich_rpt_typical-subtyp"/>
</dbReference>
<evidence type="ECO:0000256" key="10">
    <source>
        <dbReference type="ARBA" id="ARBA00023170"/>
    </source>
</evidence>
<feature type="signal peptide" evidence="12">
    <location>
        <begin position="1"/>
        <end position="38"/>
    </location>
</feature>
<dbReference type="AlphaFoldDB" id="A0A5J9VDC8"/>
<dbReference type="EMBL" id="RWGY01000011">
    <property type="protein sequence ID" value="TVU33417.1"/>
    <property type="molecule type" value="Genomic_DNA"/>
</dbReference>
<dbReference type="Gramene" id="TVU33417">
    <property type="protein sequence ID" value="TVU33417"/>
    <property type="gene ID" value="EJB05_25234"/>
</dbReference>
<evidence type="ECO:0000313" key="14">
    <source>
        <dbReference type="EMBL" id="TVU33417.1"/>
    </source>
</evidence>
<evidence type="ECO:0000256" key="4">
    <source>
        <dbReference type="ARBA" id="ARBA00022614"/>
    </source>
</evidence>
<keyword evidence="4" id="KW-0433">Leucine-rich repeat</keyword>
<organism evidence="14 15">
    <name type="scientific">Eragrostis curvula</name>
    <name type="common">weeping love grass</name>
    <dbReference type="NCBI Taxonomy" id="38414"/>
    <lineage>
        <taxon>Eukaryota</taxon>
        <taxon>Viridiplantae</taxon>
        <taxon>Streptophyta</taxon>
        <taxon>Embryophyta</taxon>
        <taxon>Tracheophyta</taxon>
        <taxon>Spermatophyta</taxon>
        <taxon>Magnoliopsida</taxon>
        <taxon>Liliopsida</taxon>
        <taxon>Poales</taxon>
        <taxon>Poaceae</taxon>
        <taxon>PACMAD clade</taxon>
        <taxon>Chloridoideae</taxon>
        <taxon>Eragrostideae</taxon>
        <taxon>Eragrostidinae</taxon>
        <taxon>Eragrostis</taxon>
    </lineage>
</organism>
<evidence type="ECO:0000256" key="2">
    <source>
        <dbReference type="ARBA" id="ARBA00009592"/>
    </source>
</evidence>
<evidence type="ECO:0000256" key="8">
    <source>
        <dbReference type="ARBA" id="ARBA00022989"/>
    </source>
</evidence>
<protein>
    <recommendedName>
        <fullName evidence="13">Leucine-rich repeat-containing N-terminal plant-type domain-containing protein</fullName>
    </recommendedName>
</protein>
<dbReference type="InterPro" id="IPR001611">
    <property type="entry name" value="Leu-rich_rpt"/>
</dbReference>
<keyword evidence="11" id="KW-0325">Glycoprotein</keyword>
<evidence type="ECO:0000256" key="3">
    <source>
        <dbReference type="ARBA" id="ARBA00022475"/>
    </source>
</evidence>
<feature type="domain" description="Leucine-rich repeat-containing N-terminal plant-type" evidence="13">
    <location>
        <begin position="42"/>
        <end position="79"/>
    </location>
</feature>
<dbReference type="Proteomes" id="UP000324897">
    <property type="component" value="Chromosome 1"/>
</dbReference>
<evidence type="ECO:0000313" key="15">
    <source>
        <dbReference type="Proteomes" id="UP000324897"/>
    </source>
</evidence>
<dbReference type="InterPro" id="IPR013210">
    <property type="entry name" value="LRR_N_plant-typ"/>
</dbReference>
<dbReference type="Pfam" id="PF13855">
    <property type="entry name" value="LRR_8"/>
    <property type="match status" value="1"/>
</dbReference>
<keyword evidence="7" id="KW-0677">Repeat</keyword>
<reference evidence="14 15" key="1">
    <citation type="journal article" date="2019" name="Sci. Rep.">
        <title>A high-quality genome of Eragrostis curvula grass provides insights into Poaceae evolution and supports new strategies to enhance forage quality.</title>
        <authorList>
            <person name="Carballo J."/>
            <person name="Santos B.A.C.M."/>
            <person name="Zappacosta D."/>
            <person name="Garbus I."/>
            <person name="Selva J.P."/>
            <person name="Gallo C.A."/>
            <person name="Diaz A."/>
            <person name="Albertini E."/>
            <person name="Caccamo M."/>
            <person name="Echenique V."/>
        </authorList>
    </citation>
    <scope>NUCLEOTIDE SEQUENCE [LARGE SCALE GENOMIC DNA]</scope>
    <source>
        <strain evidence="15">cv. Victoria</strain>
        <tissue evidence="14">Leaf</tissue>
    </source>
</reference>
<dbReference type="GO" id="GO:0005886">
    <property type="term" value="C:plasma membrane"/>
    <property type="evidence" value="ECO:0007669"/>
    <property type="project" value="UniProtKB-SubCell"/>
</dbReference>
<evidence type="ECO:0000256" key="12">
    <source>
        <dbReference type="SAM" id="SignalP"/>
    </source>
</evidence>
<name>A0A5J9VDC8_9POAL</name>
<evidence type="ECO:0000256" key="6">
    <source>
        <dbReference type="ARBA" id="ARBA00022729"/>
    </source>
</evidence>
<sequence>MHPLPCTCSNRRRTKLPPIPLLGVAHLLLLCIASPTSSCTQEEKISLLKFLEGLSHGSGLTTLWQNETNCCMWEGITCDTDGLVTETSLASMGLEGSISPSLGNLTSLLSLNLSHNSLSGQIPAELLLHRSIVALDVSFNNLHGDLHKLPSILGRDMERDIPDDLYNATSLEHLSFPNNQLHGTLSPENIVKLSNLVTINLANNELSGKIPDSIGQLKRLEELHLKYNSMFGELPSNLSKCSNLKTTILGSNIFHGQLKKFNFSTLSKLEILDIMSNKFTGIVPESLYFCNNLIALRLPSNNFQGQLSPRIGNLKSLKFLSLSNNSFTNITHALQVLKSFENLTTLLIGTNFRGEAMPEDETVDGQIPQQIGNLKALTALNLSFNNLHGEVPQSISNLTNLQLLDLSNNHLTGEIPTALENLHFLSEFNISNNNLEGPIPTGGQFSTYPDSSFVGNPNMCGPMIIHHHCNAVEAGPAPTVSKDLCGADIVLTVSFAVFVGVGVLYDQIVLSRYFG</sequence>
<dbReference type="InterPro" id="IPR032675">
    <property type="entry name" value="LRR_dom_sf"/>
</dbReference>
<dbReference type="SMART" id="SM00365">
    <property type="entry name" value="LRR_SD22"/>
    <property type="match status" value="4"/>
</dbReference>
<evidence type="ECO:0000256" key="1">
    <source>
        <dbReference type="ARBA" id="ARBA00004251"/>
    </source>
</evidence>
<comment type="subcellular location">
    <subcellularLocation>
        <location evidence="1">Cell membrane</location>
        <topology evidence="1">Single-pass type I membrane protein</topology>
    </subcellularLocation>
</comment>
<keyword evidence="15" id="KW-1185">Reference proteome</keyword>
<evidence type="ECO:0000256" key="9">
    <source>
        <dbReference type="ARBA" id="ARBA00023136"/>
    </source>
</evidence>
<dbReference type="SMART" id="SM00369">
    <property type="entry name" value="LRR_TYP"/>
    <property type="match status" value="6"/>
</dbReference>
<evidence type="ECO:0000256" key="5">
    <source>
        <dbReference type="ARBA" id="ARBA00022692"/>
    </source>
</evidence>
<dbReference type="FunFam" id="3.80.10.10:FF:000383">
    <property type="entry name" value="Leucine-rich repeat receptor protein kinase EMS1"/>
    <property type="match status" value="1"/>
</dbReference>
<gene>
    <name evidence="14" type="ORF">EJB05_25234</name>
</gene>
<keyword evidence="8" id="KW-1133">Transmembrane helix</keyword>
<dbReference type="FunFam" id="3.80.10.10:FF:000213">
    <property type="entry name" value="Tyrosine-sulfated glycopeptide receptor 1"/>
    <property type="match status" value="1"/>
</dbReference>
<dbReference type="FunFam" id="3.80.10.10:FF:000403">
    <property type="entry name" value="Receptor-like protein 2"/>
    <property type="match status" value="1"/>
</dbReference>